<evidence type="ECO:0000256" key="1">
    <source>
        <dbReference type="ARBA" id="ARBA00022801"/>
    </source>
</evidence>
<evidence type="ECO:0000313" key="3">
    <source>
        <dbReference type="EMBL" id="BBA99218.1"/>
    </source>
</evidence>
<dbReference type="InterPro" id="IPR029058">
    <property type="entry name" value="AB_hydrolase_fold"/>
</dbReference>
<dbReference type="EMBL" id="AP018365">
    <property type="protein sequence ID" value="BBA99218.1"/>
    <property type="molecule type" value="Genomic_DNA"/>
</dbReference>
<dbReference type="InterPro" id="IPR013094">
    <property type="entry name" value="AB_hydrolase_3"/>
</dbReference>
<proteinExistence type="predicted"/>
<dbReference type="PANTHER" id="PTHR48081:SF8">
    <property type="entry name" value="ALPHA_BETA HYDROLASE FOLD-3 DOMAIN-CONTAINING PROTEIN-RELATED"/>
    <property type="match status" value="1"/>
</dbReference>
<dbReference type="InterPro" id="IPR050300">
    <property type="entry name" value="GDXG_lipolytic_enzyme"/>
</dbReference>
<protein>
    <submittedName>
        <fullName evidence="3">Putative esterase/lipase</fullName>
    </submittedName>
</protein>
<dbReference type="Proteomes" id="UP000595703">
    <property type="component" value="Chromosome"/>
</dbReference>
<dbReference type="RefSeq" id="WP_202235237.1">
    <property type="nucleotide sequence ID" value="NZ_AP018365.1"/>
</dbReference>
<dbReference type="Gene3D" id="3.40.50.1820">
    <property type="entry name" value="alpha/beta hydrolase"/>
    <property type="match status" value="1"/>
</dbReference>
<reference evidence="3 4" key="3">
    <citation type="journal article" date="2011" name="Nat. Chem. Biol.">
        <title>Reveromycin A biosynthesis uses RevG and RevJ for stereospecific spiroacetal formation.</title>
        <authorList>
            <person name="Takahashi S."/>
            <person name="Toyoda A."/>
            <person name="Sekiyama Y."/>
            <person name="Takagi H."/>
            <person name="Nogawa T."/>
            <person name="Uramoto M."/>
            <person name="Suzuki R."/>
            <person name="Koshino H."/>
            <person name="Kumano T."/>
            <person name="Panthee S."/>
            <person name="Dairi T."/>
            <person name="Ishikawa J."/>
            <person name="Ikeda H."/>
            <person name="Sakaki Y."/>
            <person name="Osada H."/>
        </authorList>
    </citation>
    <scope>NUCLEOTIDE SEQUENCE [LARGE SCALE GENOMIC DNA]</scope>
    <source>
        <strain evidence="3 4">SN-593</strain>
    </source>
</reference>
<dbReference type="PANTHER" id="PTHR48081">
    <property type="entry name" value="AB HYDROLASE SUPERFAMILY PROTEIN C4A8.06C"/>
    <property type="match status" value="1"/>
</dbReference>
<name>A0A7U3UUW4_9ACTN</name>
<evidence type="ECO:0000259" key="2">
    <source>
        <dbReference type="Pfam" id="PF07859"/>
    </source>
</evidence>
<reference evidence="3 4" key="2">
    <citation type="journal article" date="2011" name="J. Antibiot.">
        <title>Furaquinocins I and J: novel polyketide isoprenoid hybrid compounds from Streptomyces reveromyceticus SN-593.</title>
        <authorList>
            <person name="Panthee S."/>
            <person name="Takahashi S."/>
            <person name="Takagi H."/>
            <person name="Nogawa T."/>
            <person name="Oowada E."/>
            <person name="Uramoto M."/>
            <person name="Osada H."/>
        </authorList>
    </citation>
    <scope>NUCLEOTIDE SEQUENCE [LARGE SCALE GENOMIC DNA]</scope>
    <source>
        <strain evidence="3 4">SN-593</strain>
    </source>
</reference>
<dbReference type="KEGG" id="arev:RVR_5748"/>
<accession>A0A7U3UUW4</accession>
<dbReference type="Pfam" id="PF07859">
    <property type="entry name" value="Abhydrolase_3"/>
    <property type="match status" value="1"/>
</dbReference>
<reference evidence="3 4" key="1">
    <citation type="journal article" date="2010" name="J. Bacteriol.">
        <title>Biochemical characterization of a novel indole prenyltransferase from Streptomyces sp. SN-593.</title>
        <authorList>
            <person name="Takahashi S."/>
            <person name="Takagi H."/>
            <person name="Toyoda A."/>
            <person name="Uramoto M."/>
            <person name="Nogawa T."/>
            <person name="Ueki M."/>
            <person name="Sakaki Y."/>
            <person name="Osada H."/>
        </authorList>
    </citation>
    <scope>NUCLEOTIDE SEQUENCE [LARGE SCALE GENOMIC DNA]</scope>
    <source>
        <strain evidence="3 4">SN-593</strain>
    </source>
</reference>
<dbReference type="GO" id="GO:0016787">
    <property type="term" value="F:hydrolase activity"/>
    <property type="evidence" value="ECO:0007669"/>
    <property type="project" value="UniProtKB-KW"/>
</dbReference>
<reference evidence="3 4" key="4">
    <citation type="journal article" date="2020" name="Sci. Rep.">
        <title>beta-carboline chemical signals induce reveromycin production through a LuxR family regulator in Streptomyces sp. SN-593.</title>
        <authorList>
            <person name="Panthee S."/>
            <person name="Kito N."/>
            <person name="Hayashi T."/>
            <person name="Shimizu T."/>
            <person name="Ishikawa J."/>
            <person name="Hamamoto H."/>
            <person name="Osada H."/>
            <person name="Takahashi S."/>
        </authorList>
    </citation>
    <scope>NUCLEOTIDE SEQUENCE [LARGE SCALE GENOMIC DNA]</scope>
    <source>
        <strain evidence="3 4">SN-593</strain>
    </source>
</reference>
<organism evidence="3 4">
    <name type="scientific">Actinacidiphila reveromycinica</name>
    <dbReference type="NCBI Taxonomy" id="659352"/>
    <lineage>
        <taxon>Bacteria</taxon>
        <taxon>Bacillati</taxon>
        <taxon>Actinomycetota</taxon>
        <taxon>Actinomycetes</taxon>
        <taxon>Kitasatosporales</taxon>
        <taxon>Streptomycetaceae</taxon>
        <taxon>Actinacidiphila</taxon>
    </lineage>
</organism>
<sequence>MTTAPAAGAADYTPRSPVLEPAAAAFAEATSKPPFLYQLPPAEGRAAVDEVQAGDTPKPAVDEEWVTVQGGPTGSVRARIVRPQGAEGPLPVVLYIHGAGWVFGNAHTHDRLVRELAVGTGAAVVFPEYDRSPEARYPVAIEQNYAVARWIGTEGAGHGLDPERIAVAGDSVGGNMAAALTLQAKERGDVRLRQQVLFYPVTDASFDTESYHRFATGYFLAREGMQWFWDQYTTSEAERAEITASPLRATTEQLAGLPPALVITGEADVLRDEGEAYANKLRAAGVPVTAVRYQGIIHDFVMVDALRGTHAAEAAITLAVDTLRAALRP</sequence>
<evidence type="ECO:0000313" key="4">
    <source>
        <dbReference type="Proteomes" id="UP000595703"/>
    </source>
</evidence>
<keyword evidence="1" id="KW-0378">Hydrolase</keyword>
<gene>
    <name evidence="3" type="ORF">RVR_5748</name>
</gene>
<dbReference type="SUPFAM" id="SSF53474">
    <property type="entry name" value="alpha/beta-Hydrolases"/>
    <property type="match status" value="1"/>
</dbReference>
<dbReference type="AlphaFoldDB" id="A0A7U3UUW4"/>
<feature type="domain" description="Alpha/beta hydrolase fold-3" evidence="2">
    <location>
        <begin position="93"/>
        <end position="301"/>
    </location>
</feature>
<keyword evidence="4" id="KW-1185">Reference proteome</keyword>